<proteinExistence type="predicted"/>
<sequence>MSEKSPSVAVLGLGALGLVAMKNMLEEGFNVTGFDRNPYVGGLWHYNEGSTISVLQSTVSNGSKHRGCFTDFPFPDDTPDFPHATDMAKYLVSYAEHFSLIPHARLNINIHRAEFSEKTKKWEVEITPVAGGPRVVEKFDKVIYAMGPDQVPNIPKVPGIEKFKGNITHSIGFKEYAADIAGVLVGVAKHVYLSHRGGAIVLPRWVDGKPVDHVRTYRKGFLLGLLSRYAPGLWKKTVDKVILGLRNRLYDLKPEWRLDPAPSFNQQRPIVSDNLVDNLSKGLITSVYPIKEILDNTTVEFSDGTKVEVDAIIWCTGYTIDYSILGKANPTLYHEMEGIPVANGRKMPRLYQNVISLEHPESLAFMGNLSFMNPAFLMFDIASMALAQVWKGRSPLPSKAEMRRSVDEQHKWIASLASNGPVTPGLVSGVDWLEWVDRAAGLGLQENLGYGIKGWYFWLTDHQLCNMIMDGLLLPFHYRLFDAGKRKPWKEARESIIKIALLFNFGRTYDRATAEANPSTKASDGETTQNENSHASGSRLAVIMTAILLAMFLVALDRTIIATAVPRIANQFHALNDIGWYAGAYLITSAATQLLWGRIYTFYNTKLVFIIAVVIFEVGSALCGGAPNSNAFIVGRAIAGSGSAGIFSGATVIITQIIPLAKRPMYIGFMGSTFGVASIAGPLVGGAFTDRVTWRWCFYINLPIGGFTLAILAFFLRVPKVTNSDPLSRQLIRLDPLGTLVFLPGIICFLLALQWGGNDYPWSSGRIIALFVVAGVLIIAFAIIQVWRQEDATIPPRIIRQRSVFFGAIFALCIGGGMISMLYTLALWFQATKGTSAVQAGIDTIPVVLSLVVGSILSGAMISRMGHYVPFMYLSNVLTSVGSGLITTFTSSIGHSAWIGYQVLYGLGLGVGMQQPSMAAQTVLQWKDVSIGVSIMFFMQSLGGSIFNCISQALFTNYIRAHLAAIPGLDAEKVLATGAAELNKVIPEDRLPQVVEIYNEGLRRAFIVVLAVSCLTILPALGMEWRSVKQKREQMKQEHQPDTKDEPSTKDEA</sequence>
<accession>A0ACC3AMJ3</accession>
<dbReference type="EMBL" id="JAOPJF010000132">
    <property type="protein sequence ID" value="KAK1138738.1"/>
    <property type="molecule type" value="Genomic_DNA"/>
</dbReference>
<name>A0ACC3AMJ3_9EURO</name>
<evidence type="ECO:0000313" key="1">
    <source>
        <dbReference type="EMBL" id="KAK1138738.1"/>
    </source>
</evidence>
<organism evidence="1 2">
    <name type="scientific">Aspergillus melleus</name>
    <dbReference type="NCBI Taxonomy" id="138277"/>
    <lineage>
        <taxon>Eukaryota</taxon>
        <taxon>Fungi</taxon>
        <taxon>Dikarya</taxon>
        <taxon>Ascomycota</taxon>
        <taxon>Pezizomycotina</taxon>
        <taxon>Eurotiomycetes</taxon>
        <taxon>Eurotiomycetidae</taxon>
        <taxon>Eurotiales</taxon>
        <taxon>Aspergillaceae</taxon>
        <taxon>Aspergillus</taxon>
        <taxon>Aspergillus subgen. Circumdati</taxon>
    </lineage>
</organism>
<comment type="caution">
    <text evidence="1">The sequence shown here is derived from an EMBL/GenBank/DDBJ whole genome shotgun (WGS) entry which is preliminary data.</text>
</comment>
<keyword evidence="2" id="KW-1185">Reference proteome</keyword>
<reference evidence="1 2" key="1">
    <citation type="journal article" date="2023" name="ACS Omega">
        <title>Identification of the Neoaspergillic Acid Biosynthesis Gene Cluster by Establishing an In Vitro CRISPR-Ribonucleoprotein Genetic System in Aspergillus melleus.</title>
        <authorList>
            <person name="Yuan B."/>
            <person name="Grau M.F."/>
            <person name="Murata R.M."/>
            <person name="Torok T."/>
            <person name="Venkateswaran K."/>
            <person name="Stajich J.E."/>
            <person name="Wang C.C.C."/>
        </authorList>
    </citation>
    <scope>NUCLEOTIDE SEQUENCE [LARGE SCALE GENOMIC DNA]</scope>
    <source>
        <strain evidence="1 2">IMV 1140</strain>
    </source>
</reference>
<dbReference type="Proteomes" id="UP001177260">
    <property type="component" value="Unassembled WGS sequence"/>
</dbReference>
<protein>
    <submittedName>
        <fullName evidence="1">Uncharacterized protein</fullName>
    </submittedName>
</protein>
<gene>
    <name evidence="1" type="ORF">N8T08_002047</name>
</gene>
<evidence type="ECO:0000313" key="2">
    <source>
        <dbReference type="Proteomes" id="UP001177260"/>
    </source>
</evidence>